<evidence type="ECO:0000256" key="1">
    <source>
        <dbReference type="SAM" id="Phobius"/>
    </source>
</evidence>
<name>A0A9E7V1T7_9VIRU</name>
<keyword evidence="1" id="KW-0472">Membrane</keyword>
<proteinExistence type="predicted"/>
<evidence type="ECO:0000313" key="2">
    <source>
        <dbReference type="EMBL" id="UYL95322.1"/>
    </source>
</evidence>
<organism evidence="2">
    <name type="scientific">Zhangzhou Fusar tick virus 1</name>
    <dbReference type="NCBI Taxonomy" id="2972101"/>
    <lineage>
        <taxon>Viruses</taxon>
        <taxon>Riboviria</taxon>
        <taxon>Orthornavirae</taxon>
        <taxon>Pisuviricota</taxon>
        <taxon>Duplopiviricetes</taxon>
        <taxon>Durnavirales</taxon>
        <taxon>Fusariviridae</taxon>
    </lineage>
</organism>
<keyword evidence="1" id="KW-0812">Transmembrane</keyword>
<evidence type="ECO:0008006" key="3">
    <source>
        <dbReference type="Google" id="ProtNLM"/>
    </source>
</evidence>
<accession>A0A9E7V1T7</accession>
<dbReference type="EMBL" id="ON746391">
    <property type="protein sequence ID" value="UYL95322.1"/>
    <property type="molecule type" value="Genomic_RNA"/>
</dbReference>
<reference evidence="2" key="1">
    <citation type="submission" date="2022-05" db="EMBL/GenBank/DDBJ databases">
        <authorList>
            <person name="Cao W."/>
            <person name="Jia N."/>
            <person name="Lam T.T.-Y."/>
            <person name="Ni X."/>
            <person name="Liu J."/>
        </authorList>
    </citation>
    <scope>NUCLEOTIDE SEQUENCE</scope>
    <source>
        <strain evidence="2">TIGMIC 2</strain>
    </source>
</reference>
<sequence>MILFKSLLHGWTLERDPITGKFIYGSVPRMMLDTWSEMKFWSKKTVNEAAKLVRRSKGAFVRSIKSFSQSHPRIALSLTAAAATIGYFVGVGVAWAVALKVLRLLRIFP</sequence>
<keyword evidence="1" id="KW-1133">Transmembrane helix</keyword>
<feature type="transmembrane region" description="Helical" evidence="1">
    <location>
        <begin position="74"/>
        <end position="98"/>
    </location>
</feature>
<protein>
    <recommendedName>
        <fullName evidence="3">Transmembrane protein</fullName>
    </recommendedName>
</protein>